<dbReference type="Gene3D" id="3.40.830.10">
    <property type="entry name" value="LigB-like"/>
    <property type="match status" value="1"/>
</dbReference>
<feature type="domain" description="Extradiol ring-cleavage dioxygenase class III enzyme subunit B" evidence="7">
    <location>
        <begin position="234"/>
        <end position="457"/>
    </location>
</feature>
<organism evidence="8 9">
    <name type="scientific">Lentithecium fluviatile CBS 122367</name>
    <dbReference type="NCBI Taxonomy" id="1168545"/>
    <lineage>
        <taxon>Eukaryota</taxon>
        <taxon>Fungi</taxon>
        <taxon>Dikarya</taxon>
        <taxon>Ascomycota</taxon>
        <taxon>Pezizomycotina</taxon>
        <taxon>Dothideomycetes</taxon>
        <taxon>Pleosporomycetidae</taxon>
        <taxon>Pleosporales</taxon>
        <taxon>Massarineae</taxon>
        <taxon>Lentitheciaceae</taxon>
        <taxon>Lentithecium</taxon>
    </lineage>
</organism>
<dbReference type="InterPro" id="IPR014436">
    <property type="entry name" value="Extradiol_dOase_DODA"/>
</dbReference>
<evidence type="ECO:0000256" key="5">
    <source>
        <dbReference type="ARBA" id="ARBA00023002"/>
    </source>
</evidence>
<feature type="compositionally biased region" description="Basic residues" evidence="6">
    <location>
        <begin position="131"/>
        <end position="141"/>
    </location>
</feature>
<sequence length="470" mass="51207">MPPKKDDSKVNPADTVVGFEPRETKLLAAGFLSSIGPDKYDYDVMATLTGNTAGSLKKMFPPVKRKAMEAYPSFATFLGTTAPTDGTNGEEKAAPKAAARKRKATSEPDEAATKDLQSEGEKSNDKADGKKKAKGRPRGKKTKTEKDDNRKETAAEEAVEGDEYAEPPLKNLTLNPLRGLQQFPLSFYSSTSTANMTRLAPVLSISHGGGPMPVLGDPSQAAMANSLKTRVPQILKLGTPEQPRAIVLVTAHWSMDKVTISSGKKHDLYYDYYGFPDEAYSLQYDAPGSPEVAEMVRRVLEEGGLSSKKDGTRGWDHGVFIPMILIHPQASIPVVQVSVVTSEDPATHFAIGRALAPLRAQNIAIVGSGFASLHNLRAMFSGVTKTPKFKALNEDWSKSVSDAVMTEDVEERNKKFESWRKWPGAYEMHPRGGAEHFLPLIVCAGAGGGKAKSYSDKFVGLDMWSYYWEE</sequence>
<dbReference type="AlphaFoldDB" id="A0A6G1IZY0"/>
<dbReference type="SUPFAM" id="SSF53213">
    <property type="entry name" value="LigB-like"/>
    <property type="match status" value="1"/>
</dbReference>
<feature type="compositionally biased region" description="Basic and acidic residues" evidence="6">
    <location>
        <begin position="111"/>
        <end position="130"/>
    </location>
</feature>
<reference evidence="8" key="1">
    <citation type="journal article" date="2020" name="Stud. Mycol.">
        <title>101 Dothideomycetes genomes: a test case for predicting lifestyles and emergence of pathogens.</title>
        <authorList>
            <person name="Haridas S."/>
            <person name="Albert R."/>
            <person name="Binder M."/>
            <person name="Bloem J."/>
            <person name="Labutti K."/>
            <person name="Salamov A."/>
            <person name="Andreopoulos B."/>
            <person name="Baker S."/>
            <person name="Barry K."/>
            <person name="Bills G."/>
            <person name="Bluhm B."/>
            <person name="Cannon C."/>
            <person name="Castanera R."/>
            <person name="Culley D."/>
            <person name="Daum C."/>
            <person name="Ezra D."/>
            <person name="Gonzalez J."/>
            <person name="Henrissat B."/>
            <person name="Kuo A."/>
            <person name="Liang C."/>
            <person name="Lipzen A."/>
            <person name="Lutzoni F."/>
            <person name="Magnuson J."/>
            <person name="Mondo S."/>
            <person name="Nolan M."/>
            <person name="Ohm R."/>
            <person name="Pangilinan J."/>
            <person name="Park H.-J."/>
            <person name="Ramirez L."/>
            <person name="Alfaro M."/>
            <person name="Sun H."/>
            <person name="Tritt A."/>
            <person name="Yoshinaga Y."/>
            <person name="Zwiers L.-H."/>
            <person name="Turgeon B."/>
            <person name="Goodwin S."/>
            <person name="Spatafora J."/>
            <person name="Crous P."/>
            <person name="Grigoriev I."/>
        </authorList>
    </citation>
    <scope>NUCLEOTIDE SEQUENCE</scope>
    <source>
        <strain evidence="8">CBS 122367</strain>
    </source>
</reference>
<evidence type="ECO:0000256" key="2">
    <source>
        <dbReference type="ARBA" id="ARBA00007581"/>
    </source>
</evidence>
<dbReference type="PANTHER" id="PTHR30096:SF0">
    <property type="entry name" value="4,5-DOPA DIOXYGENASE EXTRADIOL-LIKE PROTEIN"/>
    <property type="match status" value="1"/>
</dbReference>
<accession>A0A6G1IZY0</accession>
<keyword evidence="4" id="KW-0862">Zinc</keyword>
<dbReference type="Proteomes" id="UP000799291">
    <property type="component" value="Unassembled WGS sequence"/>
</dbReference>
<dbReference type="GO" id="GO:0008198">
    <property type="term" value="F:ferrous iron binding"/>
    <property type="evidence" value="ECO:0007669"/>
    <property type="project" value="InterPro"/>
</dbReference>
<comment type="cofactor">
    <cofactor evidence="1">
        <name>Zn(2+)</name>
        <dbReference type="ChEBI" id="CHEBI:29105"/>
    </cofactor>
</comment>
<feature type="region of interest" description="Disordered" evidence="6">
    <location>
        <begin position="77"/>
        <end position="170"/>
    </location>
</feature>
<evidence type="ECO:0000259" key="7">
    <source>
        <dbReference type="Pfam" id="PF02900"/>
    </source>
</evidence>
<feature type="compositionally biased region" description="Basic and acidic residues" evidence="6">
    <location>
        <begin position="142"/>
        <end position="154"/>
    </location>
</feature>
<dbReference type="GO" id="GO:0008270">
    <property type="term" value="F:zinc ion binding"/>
    <property type="evidence" value="ECO:0007669"/>
    <property type="project" value="InterPro"/>
</dbReference>
<keyword evidence="3" id="KW-0479">Metal-binding</keyword>
<dbReference type="InterPro" id="IPR004183">
    <property type="entry name" value="Xdiol_dOase_suB"/>
</dbReference>
<name>A0A6G1IZY0_9PLEO</name>
<evidence type="ECO:0000313" key="8">
    <source>
        <dbReference type="EMBL" id="KAF2683688.1"/>
    </source>
</evidence>
<dbReference type="OrthoDB" id="7396853at2759"/>
<evidence type="ECO:0000256" key="6">
    <source>
        <dbReference type="SAM" id="MobiDB-lite"/>
    </source>
</evidence>
<dbReference type="Pfam" id="PF02900">
    <property type="entry name" value="LigB"/>
    <property type="match status" value="1"/>
</dbReference>
<feature type="compositionally biased region" description="Acidic residues" evidence="6">
    <location>
        <begin position="155"/>
        <end position="165"/>
    </location>
</feature>
<evidence type="ECO:0000313" key="9">
    <source>
        <dbReference type="Proteomes" id="UP000799291"/>
    </source>
</evidence>
<evidence type="ECO:0000256" key="4">
    <source>
        <dbReference type="ARBA" id="ARBA00022833"/>
    </source>
</evidence>
<protein>
    <submittedName>
        <fullName evidence="8">LigB-domain-containing protein</fullName>
    </submittedName>
</protein>
<feature type="compositionally biased region" description="Polar residues" evidence="6">
    <location>
        <begin position="78"/>
        <end position="87"/>
    </location>
</feature>
<evidence type="ECO:0000256" key="3">
    <source>
        <dbReference type="ARBA" id="ARBA00022723"/>
    </source>
</evidence>
<dbReference type="GO" id="GO:0016702">
    <property type="term" value="F:oxidoreductase activity, acting on single donors with incorporation of molecular oxygen, incorporation of two atoms of oxygen"/>
    <property type="evidence" value="ECO:0007669"/>
    <property type="project" value="UniProtKB-ARBA"/>
</dbReference>
<keyword evidence="5" id="KW-0560">Oxidoreductase</keyword>
<dbReference type="PANTHER" id="PTHR30096">
    <property type="entry name" value="4,5-DOPA DIOXYGENASE EXTRADIOL-LIKE PROTEIN"/>
    <property type="match status" value="1"/>
</dbReference>
<dbReference type="EMBL" id="MU005583">
    <property type="protein sequence ID" value="KAF2683688.1"/>
    <property type="molecule type" value="Genomic_DNA"/>
</dbReference>
<keyword evidence="9" id="KW-1185">Reference proteome</keyword>
<proteinExistence type="inferred from homology"/>
<gene>
    <name evidence="8" type="ORF">K458DRAFT_389606</name>
</gene>
<comment type="similarity">
    <text evidence="2">Belongs to the DODA-type extradiol aromatic ring-opening dioxygenase family.</text>
</comment>
<evidence type="ECO:0000256" key="1">
    <source>
        <dbReference type="ARBA" id="ARBA00001947"/>
    </source>
</evidence>
<dbReference type="CDD" id="cd07363">
    <property type="entry name" value="45_DOPA_Dioxygenase"/>
    <property type="match status" value="1"/>
</dbReference>